<sequence length="135" mass="14873">MAAPSFTRCRSRPRPLESPLGLQRTAAENPCTMKPRRTLLQPTWVLPGVYIGNFRDSKDPEQLQANNITHIISIHDTARKLHERGNEEADCAARGVINRAAGNSASQPPMEWEATHEQAGAGISTANEKTTRFSP</sequence>
<keyword evidence="3" id="KW-0904">Protein phosphatase</keyword>
<evidence type="ECO:0000313" key="8">
    <source>
        <dbReference type="Proteomes" id="UP000821837"/>
    </source>
</evidence>
<proteinExistence type="inferred from homology"/>
<feature type="region of interest" description="Disordered" evidence="6">
    <location>
        <begin position="101"/>
        <end position="135"/>
    </location>
</feature>
<feature type="compositionally biased region" description="Polar residues" evidence="6">
    <location>
        <begin position="124"/>
        <end position="135"/>
    </location>
</feature>
<organism evidence="7 8">
    <name type="scientific">Rhipicephalus sanguineus</name>
    <name type="common">Brown dog tick</name>
    <name type="synonym">Ixodes sanguineus</name>
    <dbReference type="NCBI Taxonomy" id="34632"/>
    <lineage>
        <taxon>Eukaryota</taxon>
        <taxon>Metazoa</taxon>
        <taxon>Ecdysozoa</taxon>
        <taxon>Arthropoda</taxon>
        <taxon>Chelicerata</taxon>
        <taxon>Arachnida</taxon>
        <taxon>Acari</taxon>
        <taxon>Parasitiformes</taxon>
        <taxon>Ixodida</taxon>
        <taxon>Ixodoidea</taxon>
        <taxon>Ixodidae</taxon>
        <taxon>Rhipicephalinae</taxon>
        <taxon>Rhipicephalus</taxon>
        <taxon>Rhipicephalus</taxon>
    </lineage>
</organism>
<comment type="caution">
    <text evidence="7">The sequence shown here is derived from an EMBL/GenBank/DDBJ whole genome shotgun (WGS) entry which is preliminary data.</text>
</comment>
<dbReference type="EMBL" id="JABSTV010001245">
    <property type="protein sequence ID" value="KAH7981893.1"/>
    <property type="molecule type" value="Genomic_DNA"/>
</dbReference>
<dbReference type="Proteomes" id="UP000821837">
    <property type="component" value="Chromosome 1"/>
</dbReference>
<dbReference type="Gene3D" id="3.90.190.10">
    <property type="entry name" value="Protein tyrosine phosphatase superfamily"/>
    <property type="match status" value="1"/>
</dbReference>
<evidence type="ECO:0000256" key="2">
    <source>
        <dbReference type="ARBA" id="ARBA00022801"/>
    </source>
</evidence>
<comment type="similarity">
    <text evidence="1">Belongs to the protein-tyrosine phosphatase family. Non-receptor class dual specificity subfamily.</text>
</comment>
<dbReference type="SUPFAM" id="SSF52799">
    <property type="entry name" value="(Phosphotyrosine protein) phosphatases II"/>
    <property type="match status" value="1"/>
</dbReference>
<accession>A0A9D4QFI6</accession>
<evidence type="ECO:0000256" key="4">
    <source>
        <dbReference type="ARBA" id="ARBA00047761"/>
    </source>
</evidence>
<evidence type="ECO:0000256" key="6">
    <source>
        <dbReference type="SAM" id="MobiDB-lite"/>
    </source>
</evidence>
<reference evidence="7" key="2">
    <citation type="submission" date="2021-09" db="EMBL/GenBank/DDBJ databases">
        <authorList>
            <person name="Jia N."/>
            <person name="Wang J."/>
            <person name="Shi W."/>
            <person name="Du L."/>
            <person name="Sun Y."/>
            <person name="Zhan W."/>
            <person name="Jiang J."/>
            <person name="Wang Q."/>
            <person name="Zhang B."/>
            <person name="Ji P."/>
            <person name="Sakyi L.B."/>
            <person name="Cui X."/>
            <person name="Yuan T."/>
            <person name="Jiang B."/>
            <person name="Yang W."/>
            <person name="Lam T.T.-Y."/>
            <person name="Chang Q."/>
            <person name="Ding S."/>
            <person name="Wang X."/>
            <person name="Zhu J."/>
            <person name="Ruan X."/>
            <person name="Zhao L."/>
            <person name="Wei J."/>
            <person name="Que T."/>
            <person name="Du C."/>
            <person name="Cheng J."/>
            <person name="Dai P."/>
            <person name="Han X."/>
            <person name="Huang E."/>
            <person name="Gao Y."/>
            <person name="Liu J."/>
            <person name="Shao H."/>
            <person name="Ye R."/>
            <person name="Li L."/>
            <person name="Wei W."/>
            <person name="Wang X."/>
            <person name="Wang C."/>
            <person name="Huo Q."/>
            <person name="Li W."/>
            <person name="Guo W."/>
            <person name="Chen H."/>
            <person name="Chen S."/>
            <person name="Zhou L."/>
            <person name="Zhou L."/>
            <person name="Ni X."/>
            <person name="Tian J."/>
            <person name="Zhou Y."/>
            <person name="Sheng Y."/>
            <person name="Liu T."/>
            <person name="Pan Y."/>
            <person name="Xia L."/>
            <person name="Li J."/>
            <person name="Zhao F."/>
            <person name="Cao W."/>
        </authorList>
    </citation>
    <scope>NUCLEOTIDE SEQUENCE</scope>
    <source>
        <strain evidence="7">Rsan-2018</strain>
        <tissue evidence="7">Larvae</tissue>
    </source>
</reference>
<evidence type="ECO:0000256" key="3">
    <source>
        <dbReference type="ARBA" id="ARBA00022912"/>
    </source>
</evidence>
<name>A0A9D4QFI6_RHISA</name>
<gene>
    <name evidence="7" type="ORF">HPB52_001454</name>
</gene>
<dbReference type="VEuPathDB" id="VectorBase:RSAN_048388"/>
<dbReference type="InterPro" id="IPR029021">
    <property type="entry name" value="Prot-tyrosine_phosphatase-like"/>
</dbReference>
<dbReference type="GO" id="GO:0005829">
    <property type="term" value="C:cytosol"/>
    <property type="evidence" value="ECO:0007669"/>
    <property type="project" value="TreeGrafter"/>
</dbReference>
<dbReference type="GO" id="GO:0007165">
    <property type="term" value="P:signal transduction"/>
    <property type="evidence" value="ECO:0007669"/>
    <property type="project" value="TreeGrafter"/>
</dbReference>
<dbReference type="PANTHER" id="PTHR45948:SF2">
    <property type="entry name" value="DUAL SPECIFICITY PROTEIN PHOSPHATASE"/>
    <property type="match status" value="1"/>
</dbReference>
<protein>
    <recommendedName>
        <fullName evidence="9">Dual specificity protein phosphatase 22</fullName>
    </recommendedName>
</protein>
<evidence type="ECO:0008006" key="9">
    <source>
        <dbReference type="Google" id="ProtNLM"/>
    </source>
</evidence>
<evidence type="ECO:0000256" key="1">
    <source>
        <dbReference type="ARBA" id="ARBA00008601"/>
    </source>
</evidence>
<keyword evidence="8" id="KW-1185">Reference proteome</keyword>
<comment type="catalytic activity">
    <reaction evidence="4">
        <text>O-phospho-L-seryl-[protein] + H2O = L-seryl-[protein] + phosphate</text>
        <dbReference type="Rhea" id="RHEA:20629"/>
        <dbReference type="Rhea" id="RHEA-COMP:9863"/>
        <dbReference type="Rhea" id="RHEA-COMP:11604"/>
        <dbReference type="ChEBI" id="CHEBI:15377"/>
        <dbReference type="ChEBI" id="CHEBI:29999"/>
        <dbReference type="ChEBI" id="CHEBI:43474"/>
        <dbReference type="ChEBI" id="CHEBI:83421"/>
        <dbReference type="EC" id="3.1.3.16"/>
    </reaction>
</comment>
<evidence type="ECO:0000313" key="7">
    <source>
        <dbReference type="EMBL" id="KAH7981893.1"/>
    </source>
</evidence>
<dbReference type="GO" id="GO:0004725">
    <property type="term" value="F:protein tyrosine phosphatase activity"/>
    <property type="evidence" value="ECO:0007669"/>
    <property type="project" value="TreeGrafter"/>
</dbReference>
<keyword evidence="2" id="KW-0378">Hydrolase</keyword>
<dbReference type="PANTHER" id="PTHR45948">
    <property type="entry name" value="DUAL SPECIFICITY PROTEIN PHOSPHATASE DDB_G0269404-RELATED"/>
    <property type="match status" value="1"/>
</dbReference>
<reference evidence="7" key="1">
    <citation type="journal article" date="2020" name="Cell">
        <title>Large-Scale Comparative Analyses of Tick Genomes Elucidate Their Genetic Diversity and Vector Capacities.</title>
        <authorList>
            <consortium name="Tick Genome and Microbiome Consortium (TIGMIC)"/>
            <person name="Jia N."/>
            <person name="Wang J."/>
            <person name="Shi W."/>
            <person name="Du L."/>
            <person name="Sun Y."/>
            <person name="Zhan W."/>
            <person name="Jiang J.F."/>
            <person name="Wang Q."/>
            <person name="Zhang B."/>
            <person name="Ji P."/>
            <person name="Bell-Sakyi L."/>
            <person name="Cui X.M."/>
            <person name="Yuan T.T."/>
            <person name="Jiang B.G."/>
            <person name="Yang W.F."/>
            <person name="Lam T.T."/>
            <person name="Chang Q.C."/>
            <person name="Ding S.J."/>
            <person name="Wang X.J."/>
            <person name="Zhu J.G."/>
            <person name="Ruan X.D."/>
            <person name="Zhao L."/>
            <person name="Wei J.T."/>
            <person name="Ye R.Z."/>
            <person name="Que T.C."/>
            <person name="Du C.H."/>
            <person name="Zhou Y.H."/>
            <person name="Cheng J.X."/>
            <person name="Dai P.F."/>
            <person name="Guo W.B."/>
            <person name="Han X.H."/>
            <person name="Huang E.J."/>
            <person name="Li L.F."/>
            <person name="Wei W."/>
            <person name="Gao Y.C."/>
            <person name="Liu J.Z."/>
            <person name="Shao H.Z."/>
            <person name="Wang X."/>
            <person name="Wang C.C."/>
            <person name="Yang T.C."/>
            <person name="Huo Q.B."/>
            <person name="Li W."/>
            <person name="Chen H.Y."/>
            <person name="Chen S.E."/>
            <person name="Zhou L.G."/>
            <person name="Ni X.B."/>
            <person name="Tian J.H."/>
            <person name="Sheng Y."/>
            <person name="Liu T."/>
            <person name="Pan Y.S."/>
            <person name="Xia L.Y."/>
            <person name="Li J."/>
            <person name="Zhao F."/>
            <person name="Cao W.C."/>
        </authorList>
    </citation>
    <scope>NUCLEOTIDE SEQUENCE</scope>
    <source>
        <strain evidence="7">Rsan-2018</strain>
    </source>
</reference>
<dbReference type="GO" id="GO:0004722">
    <property type="term" value="F:protein serine/threonine phosphatase activity"/>
    <property type="evidence" value="ECO:0007669"/>
    <property type="project" value="UniProtKB-EC"/>
</dbReference>
<dbReference type="AlphaFoldDB" id="A0A9D4QFI6"/>
<comment type="catalytic activity">
    <reaction evidence="5">
        <text>O-phospho-L-threonyl-[protein] + H2O = L-threonyl-[protein] + phosphate</text>
        <dbReference type="Rhea" id="RHEA:47004"/>
        <dbReference type="Rhea" id="RHEA-COMP:11060"/>
        <dbReference type="Rhea" id="RHEA-COMP:11605"/>
        <dbReference type="ChEBI" id="CHEBI:15377"/>
        <dbReference type="ChEBI" id="CHEBI:30013"/>
        <dbReference type="ChEBI" id="CHEBI:43474"/>
        <dbReference type="ChEBI" id="CHEBI:61977"/>
        <dbReference type="EC" id="3.1.3.16"/>
    </reaction>
</comment>
<evidence type="ECO:0000256" key="5">
    <source>
        <dbReference type="ARBA" id="ARBA00048336"/>
    </source>
</evidence>